<name>A0ABY9PTE2_SERFO</name>
<dbReference type="EMBL" id="CP133586">
    <property type="protein sequence ID" value="WMT16671.1"/>
    <property type="molecule type" value="Genomic_DNA"/>
</dbReference>
<dbReference type="RefSeq" id="WP_309206431.1">
    <property type="nucleotide sequence ID" value="NZ_CP133586.1"/>
</dbReference>
<organism evidence="1 2">
    <name type="scientific">Serratia fonticola</name>
    <dbReference type="NCBI Taxonomy" id="47917"/>
    <lineage>
        <taxon>Bacteria</taxon>
        <taxon>Pseudomonadati</taxon>
        <taxon>Pseudomonadota</taxon>
        <taxon>Gammaproteobacteria</taxon>
        <taxon>Enterobacterales</taxon>
        <taxon>Yersiniaceae</taxon>
        <taxon>Serratia</taxon>
    </lineage>
</organism>
<protein>
    <submittedName>
        <fullName evidence="1">Uncharacterized protein</fullName>
    </submittedName>
</protein>
<proteinExistence type="predicted"/>
<reference evidence="1 2" key="1">
    <citation type="submission" date="2023-08" db="EMBL/GenBank/DDBJ databases">
        <title>Complete Genome and Methylome dissection of Serratia fonticola NEB369.</title>
        <authorList>
            <person name="Fomenkov A."/>
            <person name="Roberts R.D."/>
        </authorList>
    </citation>
    <scope>NUCLEOTIDE SEQUENCE [LARGE SCALE GENOMIC DNA]</scope>
    <source>
        <strain evidence="1 2">NEB369</strain>
    </source>
</reference>
<dbReference type="Proteomes" id="UP001235341">
    <property type="component" value="Chromosome"/>
</dbReference>
<gene>
    <name evidence="1" type="ORF">RFB13_10260</name>
</gene>
<accession>A0ABY9PTE2</accession>
<keyword evidence="2" id="KW-1185">Reference proteome</keyword>
<evidence type="ECO:0000313" key="1">
    <source>
        <dbReference type="EMBL" id="WMT16671.1"/>
    </source>
</evidence>
<sequence>MYTLITGQLPPVRLTRCIEDRYQPLAKLQPAGYPLPFLQVIDHALAINAANRPQTITAFSRQLGLLPLVLANQS</sequence>
<evidence type="ECO:0000313" key="2">
    <source>
        <dbReference type="Proteomes" id="UP001235341"/>
    </source>
</evidence>